<comment type="caution">
    <text evidence="2">The sequence shown here is derived from an EMBL/GenBank/DDBJ whole genome shotgun (WGS) entry which is preliminary data.</text>
</comment>
<dbReference type="NCBIfam" id="NF033540">
    <property type="entry name" value="transpos_IS701"/>
    <property type="match status" value="1"/>
</dbReference>
<evidence type="ECO:0000313" key="3">
    <source>
        <dbReference type="Proteomes" id="UP000298860"/>
    </source>
</evidence>
<dbReference type="PANTHER" id="PTHR33627:SF1">
    <property type="entry name" value="TRANSPOSASE"/>
    <property type="match status" value="1"/>
</dbReference>
<name>A0A4D4J8A7_9PSEU</name>
<dbReference type="AlphaFoldDB" id="A0A4D4J8A7"/>
<gene>
    <name evidence="2" type="ORF">GTS_45240</name>
</gene>
<dbReference type="EMBL" id="BJFL01000030">
    <property type="protein sequence ID" value="GDY32891.1"/>
    <property type="molecule type" value="Genomic_DNA"/>
</dbReference>
<evidence type="ECO:0000259" key="1">
    <source>
        <dbReference type="Pfam" id="PF13546"/>
    </source>
</evidence>
<proteinExistence type="predicted"/>
<keyword evidence="3" id="KW-1185">Reference proteome</keyword>
<dbReference type="Pfam" id="PF13546">
    <property type="entry name" value="DDE_5"/>
    <property type="match status" value="1"/>
</dbReference>
<protein>
    <submittedName>
        <fullName evidence="2">Transposase</fullName>
    </submittedName>
</protein>
<organism evidence="2 3">
    <name type="scientific">Gandjariella thermophila</name>
    <dbReference type="NCBI Taxonomy" id="1931992"/>
    <lineage>
        <taxon>Bacteria</taxon>
        <taxon>Bacillati</taxon>
        <taxon>Actinomycetota</taxon>
        <taxon>Actinomycetes</taxon>
        <taxon>Pseudonocardiales</taxon>
        <taxon>Pseudonocardiaceae</taxon>
        <taxon>Gandjariella</taxon>
    </lineage>
</organism>
<dbReference type="Proteomes" id="UP000298860">
    <property type="component" value="Unassembled WGS sequence"/>
</dbReference>
<dbReference type="InterPro" id="IPR038721">
    <property type="entry name" value="IS701-like_DDE_dom"/>
</dbReference>
<feature type="domain" description="Transposase IS701-like DDE" evidence="1">
    <location>
        <begin position="3"/>
        <end position="243"/>
    </location>
</feature>
<sequence length="334" mass="36932">MASYLRALLSETERKNGWTLAEVAGDAGPEGMQRLLNFYSWDTDGVRDDVRDMVVESLGDADHGVLVVEETAFPKKGRKSAGVARQYSSSAGRLENCQIGVFLAYSSPRGQALIDRELYLPVEWTADRRRCREAGIDDGIGFAGKPVLARRMIERVVSAGVPFAWVTGDHVYGQDGDLRAWLESRDIAHVLAVPTAATNFPVARIARMVADLGDGAWTRIGGAGAAGATPYDWAVTDIRSRRRPDRRHWLLARRSAREPTELRYYVCFGPAETTLPDLVRVAGNQGTVAECLSIARNRTGLDHYQVRGYQPWYRHITLSMAAAAFLALRHDTVI</sequence>
<accession>A0A4D4J8A7</accession>
<reference evidence="3" key="1">
    <citation type="submission" date="2019-04" db="EMBL/GenBank/DDBJ databases">
        <title>Draft genome sequence of Pseudonocardiaceae bacterium SL3-2-4.</title>
        <authorList>
            <person name="Ningsih F."/>
            <person name="Yokota A."/>
            <person name="Sakai Y."/>
            <person name="Nanatani K."/>
            <person name="Yabe S."/>
            <person name="Oetari A."/>
            <person name="Sjamsuridzal W."/>
        </authorList>
    </citation>
    <scope>NUCLEOTIDE SEQUENCE [LARGE SCALE GENOMIC DNA]</scope>
    <source>
        <strain evidence="3">SL3-2-4</strain>
    </source>
</reference>
<evidence type="ECO:0000313" key="2">
    <source>
        <dbReference type="EMBL" id="GDY32891.1"/>
    </source>
</evidence>
<dbReference type="PANTHER" id="PTHR33627">
    <property type="entry name" value="TRANSPOSASE"/>
    <property type="match status" value="1"/>
</dbReference>
<dbReference type="InterPro" id="IPR039365">
    <property type="entry name" value="IS701-like"/>
</dbReference>